<keyword evidence="2" id="KW-1185">Reference proteome</keyword>
<dbReference type="Gene3D" id="1.10.472.10">
    <property type="entry name" value="Cyclin-like"/>
    <property type="match status" value="1"/>
</dbReference>
<dbReference type="RefSeq" id="XP_012649446.1">
    <property type="nucleotide sequence ID" value="XM_012793992.1"/>
</dbReference>
<name>A0A0K3ASK6_BABMR</name>
<dbReference type="EMBL" id="LN871598">
    <property type="protein sequence ID" value="CTQ41435.1"/>
    <property type="molecule type" value="Genomic_DNA"/>
</dbReference>
<dbReference type="KEGG" id="bmic:BMR1_03g04175"/>
<dbReference type="GeneID" id="24425482"/>
<dbReference type="VEuPathDB" id="PiroplasmaDB:BMR1_03g04175"/>
<reference evidence="1 2" key="2">
    <citation type="journal article" date="2013" name="PLoS ONE">
        <title>Whole genome mapping and re-organization of the nuclear and mitochondrial genomes of Babesia microti isolates.</title>
        <authorList>
            <person name="Cornillot E."/>
            <person name="Dassouli A."/>
            <person name="Garg A."/>
            <person name="Pachikara N."/>
            <person name="Randazzo S."/>
            <person name="Depoix D."/>
            <person name="Carcy B."/>
            <person name="Delbecq S."/>
            <person name="Frutos R."/>
            <person name="Silva J.C."/>
            <person name="Sutton R."/>
            <person name="Krause P.J."/>
            <person name="Mamoun C.B."/>
        </authorList>
    </citation>
    <scope>NUCLEOTIDE SEQUENCE [LARGE SCALE GENOMIC DNA]</scope>
    <source>
        <strain evidence="1 2">RI</strain>
    </source>
</reference>
<reference evidence="1 2" key="3">
    <citation type="journal article" date="2016" name="Sci. Rep.">
        <title>Genome-wide diversity and gene expression profiling of Babesia microti isolates identify polymorphic genes that mediate host-pathogen interactions.</title>
        <authorList>
            <person name="Silva J.C."/>
            <person name="Cornillot E."/>
            <person name="McCracken C."/>
            <person name="Usmani-Brown S."/>
            <person name="Dwivedi A."/>
            <person name="Ifeonu O.O."/>
            <person name="Crabtree J."/>
            <person name="Gotia H.T."/>
            <person name="Virji A.Z."/>
            <person name="Reynes C."/>
            <person name="Colinge J."/>
            <person name="Kumar V."/>
            <person name="Lawres L."/>
            <person name="Pazzi J.E."/>
            <person name="Pablo J.V."/>
            <person name="Hung C."/>
            <person name="Brancato J."/>
            <person name="Kumari P."/>
            <person name="Orvis J."/>
            <person name="Tretina K."/>
            <person name="Chibucos M."/>
            <person name="Ott S."/>
            <person name="Sadzewicz L."/>
            <person name="Sengamalay N."/>
            <person name="Shetty A.C."/>
            <person name="Su Q."/>
            <person name="Tallon L."/>
            <person name="Fraser C.M."/>
            <person name="Frutos R."/>
            <person name="Molina D.M."/>
            <person name="Krause P.J."/>
            <person name="Ben Mamoun C."/>
        </authorList>
    </citation>
    <scope>NUCLEOTIDE SEQUENCE [LARGE SCALE GENOMIC DNA]</scope>
    <source>
        <strain evidence="1 2">RI</strain>
    </source>
</reference>
<dbReference type="OrthoDB" id="361691at2759"/>
<dbReference type="Proteomes" id="UP000002899">
    <property type="component" value="Chromosome III"/>
</dbReference>
<dbReference type="SUPFAM" id="SSF47954">
    <property type="entry name" value="Cyclin-like"/>
    <property type="match status" value="1"/>
</dbReference>
<protein>
    <submittedName>
        <fullName evidence="1">Uncharacterized protein</fullName>
    </submittedName>
</protein>
<accession>A0A0K3ASK6</accession>
<gene>
    <name evidence="1" type="ORF">BMR1_03g04175</name>
</gene>
<evidence type="ECO:0000313" key="2">
    <source>
        <dbReference type="Proteomes" id="UP000002899"/>
    </source>
</evidence>
<reference evidence="1 2" key="1">
    <citation type="journal article" date="2012" name="Nucleic Acids Res.">
        <title>Sequencing of the smallest Apicomplexan genome from the human pathogen Babesia microti.</title>
        <authorList>
            <person name="Cornillot E."/>
            <person name="Hadj-Kaddour K."/>
            <person name="Dassouli A."/>
            <person name="Noel B."/>
            <person name="Ranwez V."/>
            <person name="Vacherie B."/>
            <person name="Augagneur Y."/>
            <person name="Bres V."/>
            <person name="Duclos A."/>
            <person name="Randazzo S."/>
            <person name="Carcy B."/>
            <person name="Debierre-Grockiego F."/>
            <person name="Delbecq S."/>
            <person name="Moubri-Menage K."/>
            <person name="Shams-Eldin H."/>
            <person name="Usmani-Brown S."/>
            <person name="Bringaud F."/>
            <person name="Wincker P."/>
            <person name="Vivares C.P."/>
            <person name="Schwarz R.T."/>
            <person name="Schetters T.P."/>
            <person name="Krause P.J."/>
            <person name="Gorenflot A."/>
            <person name="Berry V."/>
            <person name="Barbe V."/>
            <person name="Ben Mamoun C."/>
        </authorList>
    </citation>
    <scope>NUCLEOTIDE SEQUENCE [LARGE SCALE GENOMIC DNA]</scope>
    <source>
        <strain evidence="1 2">RI</strain>
    </source>
</reference>
<dbReference type="InterPro" id="IPR036915">
    <property type="entry name" value="Cyclin-like_sf"/>
</dbReference>
<organism evidence="1 2">
    <name type="scientific">Babesia microti (strain RI)</name>
    <dbReference type="NCBI Taxonomy" id="1133968"/>
    <lineage>
        <taxon>Eukaryota</taxon>
        <taxon>Sar</taxon>
        <taxon>Alveolata</taxon>
        <taxon>Apicomplexa</taxon>
        <taxon>Aconoidasida</taxon>
        <taxon>Piroplasmida</taxon>
        <taxon>Babesiidae</taxon>
        <taxon>Babesia</taxon>
    </lineage>
</organism>
<evidence type="ECO:0000313" key="1">
    <source>
        <dbReference type="EMBL" id="CTQ41435.1"/>
    </source>
</evidence>
<dbReference type="AlphaFoldDB" id="A0A0K3ASK6"/>
<sequence length="339" mass="38055">MARDKKKSTVLRANLSSQLKLHFETAVSLGIGQLDECYDSVYKSFSERLALYTSDCIVSLSKSLNLPISYTATALGYFQLYKSIPESSWDKHATSVYKKFNGQIGNVLGSNILAATCILLAWKYREDESSNPKCIKKLFELSSGIYRLIVSSDNKDSANISASRWILDTGGSELKRLKNLISICENNLLHSLNYNVGPIVMPFSLINGFCNRFVVEIEQIATKEEIDILHKKFKPTVSLVLLDCCKTSMYIDFTGKELVLACILKTLAIFNIPNLEVITSNLDDQKMLQEWNQMVKQFVSTCNQFSSNSDSTGGNDCEIVCKRLGLALSQMRYFKQVSI</sequence>
<proteinExistence type="predicted"/>